<organism evidence="3 4">
    <name type="scientific">Flavobacterium amnicola</name>
    <dbReference type="NCBI Taxonomy" id="2506422"/>
    <lineage>
        <taxon>Bacteria</taxon>
        <taxon>Pseudomonadati</taxon>
        <taxon>Bacteroidota</taxon>
        <taxon>Flavobacteriia</taxon>
        <taxon>Flavobacteriales</taxon>
        <taxon>Flavobacteriaceae</taxon>
        <taxon>Flavobacterium</taxon>
    </lineage>
</organism>
<gene>
    <name evidence="3" type="ORF">EQG63_11365</name>
</gene>
<dbReference type="AlphaFoldDB" id="A0A4Q1JZW4"/>
<dbReference type="InterPro" id="IPR035984">
    <property type="entry name" value="Acyl-CoA-binding_sf"/>
</dbReference>
<evidence type="ECO:0000313" key="4">
    <source>
        <dbReference type="Proteomes" id="UP000290283"/>
    </source>
</evidence>
<reference evidence="4" key="1">
    <citation type="submission" date="2019-01" db="EMBL/GenBank/DDBJ databases">
        <title>Cytophagaceae bacterium strain CAR-16.</title>
        <authorList>
            <person name="Chen W.-M."/>
        </authorList>
    </citation>
    <scope>NUCLEOTIDE SEQUENCE [LARGE SCALE GENOMIC DNA]</scope>
    <source>
        <strain evidence="4">LLJ-11</strain>
    </source>
</reference>
<keyword evidence="4" id="KW-1185">Reference proteome</keyword>
<dbReference type="PANTHER" id="PTHR23310:SF62">
    <property type="entry name" value="ACYL-COA BINDING PROTEIN 1, ISOFORM A"/>
    <property type="match status" value="1"/>
</dbReference>
<dbReference type="GO" id="GO:0006631">
    <property type="term" value="P:fatty acid metabolic process"/>
    <property type="evidence" value="ECO:0007669"/>
    <property type="project" value="TreeGrafter"/>
</dbReference>
<dbReference type="PROSITE" id="PS51228">
    <property type="entry name" value="ACB_2"/>
    <property type="match status" value="1"/>
</dbReference>
<keyword evidence="1" id="KW-0446">Lipid-binding</keyword>
<proteinExistence type="predicted"/>
<dbReference type="InterPro" id="IPR014352">
    <property type="entry name" value="FERM/acyl-CoA-bd_prot_sf"/>
</dbReference>
<evidence type="ECO:0000313" key="3">
    <source>
        <dbReference type="EMBL" id="RXR16218.1"/>
    </source>
</evidence>
<feature type="domain" description="ACB" evidence="2">
    <location>
        <begin position="6"/>
        <end position="89"/>
    </location>
</feature>
<dbReference type="InterPro" id="IPR000582">
    <property type="entry name" value="Acyl-CoA-binding_protein"/>
</dbReference>
<dbReference type="GO" id="GO:0000062">
    <property type="term" value="F:fatty-acyl-CoA binding"/>
    <property type="evidence" value="ECO:0007669"/>
    <property type="project" value="InterPro"/>
</dbReference>
<dbReference type="Gene3D" id="1.20.80.10">
    <property type="match status" value="1"/>
</dbReference>
<evidence type="ECO:0000256" key="1">
    <source>
        <dbReference type="ARBA" id="ARBA00023121"/>
    </source>
</evidence>
<dbReference type="EMBL" id="SBKO01000006">
    <property type="protein sequence ID" value="RXR16218.1"/>
    <property type="molecule type" value="Genomic_DNA"/>
</dbReference>
<name>A0A4Q1JZW4_9FLAO</name>
<dbReference type="Pfam" id="PF00887">
    <property type="entry name" value="ACBP"/>
    <property type="match status" value="1"/>
</dbReference>
<comment type="caution">
    <text evidence="3">The sequence shown here is derived from an EMBL/GenBank/DDBJ whole genome shotgun (WGS) entry which is preliminary data.</text>
</comment>
<dbReference type="Proteomes" id="UP000290283">
    <property type="component" value="Unassembled WGS sequence"/>
</dbReference>
<dbReference type="RefSeq" id="WP_129436497.1">
    <property type="nucleotide sequence ID" value="NZ_SBKO01000006.1"/>
</dbReference>
<dbReference type="SUPFAM" id="SSF47027">
    <property type="entry name" value="Acyl-CoA binding protein"/>
    <property type="match status" value="1"/>
</dbReference>
<evidence type="ECO:0000259" key="2">
    <source>
        <dbReference type="PROSITE" id="PS51228"/>
    </source>
</evidence>
<accession>A0A4Q1JZW4</accession>
<sequence>MPEKDLDTQFKEAFERASNMEQDSLPQDVMLRLYAYYKQATFGGFGSVNYSSQDVRDAFKTNAWLQVSNMSEEDSKIAYIELVNEILGK</sequence>
<protein>
    <submittedName>
        <fullName evidence="3">Phosphatidylserine decarboxylase</fullName>
    </submittedName>
</protein>
<dbReference type="OrthoDB" id="981216at2"/>
<dbReference type="PRINTS" id="PR00689">
    <property type="entry name" value="ACOABINDINGP"/>
</dbReference>
<dbReference type="PANTHER" id="PTHR23310">
    <property type="entry name" value="ACYL-COA-BINDING PROTEIN, ACBP"/>
    <property type="match status" value="1"/>
</dbReference>